<dbReference type="EMBL" id="CM044704">
    <property type="protein sequence ID" value="KAI5669460.1"/>
    <property type="molecule type" value="Genomic_DNA"/>
</dbReference>
<accession>A0ACC0BA10</accession>
<sequence length="154" mass="17282">MALSSISCLSHHFHPIPISSSRSSPSLTTHFACKEAEEKRSWKRQCMVGVACIILGLQMEVLLEGEINLAWGMQQQGDDHNIIMASKSKSRVQKWSDKRLCPPWRLNSLETIVPENLPRPSARRRSEAIGNSGKNSVPQVTRTLISKQKNCFSL</sequence>
<gene>
    <name evidence="1" type="ORF">M9H77_19313</name>
</gene>
<dbReference type="Proteomes" id="UP001060085">
    <property type="component" value="Linkage Group LG04"/>
</dbReference>
<name>A0ACC0BA10_CATRO</name>
<evidence type="ECO:0000313" key="2">
    <source>
        <dbReference type="Proteomes" id="UP001060085"/>
    </source>
</evidence>
<comment type="caution">
    <text evidence="1">The sequence shown here is derived from an EMBL/GenBank/DDBJ whole genome shotgun (WGS) entry which is preliminary data.</text>
</comment>
<keyword evidence="2" id="KW-1185">Reference proteome</keyword>
<protein>
    <submittedName>
        <fullName evidence="1">Uncharacterized protein</fullName>
    </submittedName>
</protein>
<organism evidence="1 2">
    <name type="scientific">Catharanthus roseus</name>
    <name type="common">Madagascar periwinkle</name>
    <name type="synonym">Vinca rosea</name>
    <dbReference type="NCBI Taxonomy" id="4058"/>
    <lineage>
        <taxon>Eukaryota</taxon>
        <taxon>Viridiplantae</taxon>
        <taxon>Streptophyta</taxon>
        <taxon>Embryophyta</taxon>
        <taxon>Tracheophyta</taxon>
        <taxon>Spermatophyta</taxon>
        <taxon>Magnoliopsida</taxon>
        <taxon>eudicotyledons</taxon>
        <taxon>Gunneridae</taxon>
        <taxon>Pentapetalae</taxon>
        <taxon>asterids</taxon>
        <taxon>lamiids</taxon>
        <taxon>Gentianales</taxon>
        <taxon>Apocynaceae</taxon>
        <taxon>Rauvolfioideae</taxon>
        <taxon>Vinceae</taxon>
        <taxon>Catharanthinae</taxon>
        <taxon>Catharanthus</taxon>
    </lineage>
</organism>
<evidence type="ECO:0000313" key="1">
    <source>
        <dbReference type="EMBL" id="KAI5669460.1"/>
    </source>
</evidence>
<proteinExistence type="predicted"/>
<reference evidence="2" key="1">
    <citation type="journal article" date="2023" name="Nat. Plants">
        <title>Single-cell RNA sequencing provides a high-resolution roadmap for understanding the multicellular compartmentation of specialized metabolism.</title>
        <authorList>
            <person name="Sun S."/>
            <person name="Shen X."/>
            <person name="Li Y."/>
            <person name="Li Y."/>
            <person name="Wang S."/>
            <person name="Li R."/>
            <person name="Zhang H."/>
            <person name="Shen G."/>
            <person name="Guo B."/>
            <person name="Wei J."/>
            <person name="Xu J."/>
            <person name="St-Pierre B."/>
            <person name="Chen S."/>
            <person name="Sun C."/>
        </authorList>
    </citation>
    <scope>NUCLEOTIDE SEQUENCE [LARGE SCALE GENOMIC DNA]</scope>
</reference>